<dbReference type="EMBL" id="CDMY01000336">
    <property type="protein sequence ID" value="CEM03250.1"/>
    <property type="molecule type" value="Genomic_DNA"/>
</dbReference>
<dbReference type="OrthoDB" id="432905at2759"/>
<dbReference type="OMA" id="CASHVYE"/>
<keyword evidence="4" id="KW-1185">Reference proteome</keyword>
<evidence type="ECO:0000313" key="4">
    <source>
        <dbReference type="Proteomes" id="UP000041254"/>
    </source>
</evidence>
<feature type="compositionally biased region" description="Acidic residues" evidence="1">
    <location>
        <begin position="436"/>
        <end position="452"/>
    </location>
</feature>
<protein>
    <recommendedName>
        <fullName evidence="2">RNA-editing substrate-binding complex 6 protein domain-containing protein</fullName>
    </recommendedName>
</protein>
<sequence length="521" mass="59735">MDPVMALRICGSTASRRWKISLRRAVRSFSTAAVDTHSPAAFPDAMPIKASPSPDLEIDIGGGQKLMRYPELDHIKTMKSSDLRRLCESAVATKNTTLELWIAIAQRALESADSLKVWDAIIVLESFAAVNMVDRTLFLALAEQFPKAALKMEPRLIISLFTVYEKAKLRPRLLYVELFHSLMKQTDRMYGHELADVLAMMARLKVGNPQVLRHMCRALVKYVHLLRFLHVCCVYGALRSLDVTNTTVYEVLEKRADMELQMLPVQELLDALQSVGSLEFSWHPFEKMLLNEYLKRTTKFEDGRDVDELADPFAAMDFMRAHGLLHKEFLTALCKWCVKATYRPAKRSWKRPMSHQLVQLHDICREWGLEENRDLQQAIRHFVSTKGGTDRYMMWRADIPKSTTYATRRPYFLRPDPLERYQAILASQPPTHADHDADEVAGEEDQQEEPSEIDAPVGESTREDGAVPQIGVRWSRPRRPKTVKGNPNHREYTLPGRKGFNVHTWKHPRPARPKNLKAVDV</sequence>
<name>A0A0G4EXW7_VITBC</name>
<dbReference type="PhylomeDB" id="A0A0G4EXW7"/>
<evidence type="ECO:0000259" key="2">
    <source>
        <dbReference type="Pfam" id="PF26188"/>
    </source>
</evidence>
<organism evidence="3 4">
    <name type="scientific">Vitrella brassicaformis (strain CCMP3155)</name>
    <dbReference type="NCBI Taxonomy" id="1169540"/>
    <lineage>
        <taxon>Eukaryota</taxon>
        <taxon>Sar</taxon>
        <taxon>Alveolata</taxon>
        <taxon>Colpodellida</taxon>
        <taxon>Vitrellaceae</taxon>
        <taxon>Vitrella</taxon>
    </lineage>
</organism>
<dbReference type="FunCoup" id="A0A0G4EXW7">
    <property type="interactions" value="8"/>
</dbReference>
<dbReference type="Pfam" id="PF26188">
    <property type="entry name" value="RESC6"/>
    <property type="match status" value="1"/>
</dbReference>
<evidence type="ECO:0000313" key="3">
    <source>
        <dbReference type="EMBL" id="CEM03250.1"/>
    </source>
</evidence>
<accession>A0A0G4EXW7</accession>
<feature type="region of interest" description="Disordered" evidence="1">
    <location>
        <begin position="430"/>
        <end position="521"/>
    </location>
</feature>
<reference evidence="3 4" key="1">
    <citation type="submission" date="2014-11" db="EMBL/GenBank/DDBJ databases">
        <authorList>
            <person name="Zhu J."/>
            <person name="Qi W."/>
            <person name="Song R."/>
        </authorList>
    </citation>
    <scope>NUCLEOTIDE SEQUENCE [LARGE SCALE GENOMIC DNA]</scope>
</reference>
<dbReference type="InParanoid" id="A0A0G4EXW7"/>
<evidence type="ECO:0000256" key="1">
    <source>
        <dbReference type="SAM" id="MobiDB-lite"/>
    </source>
</evidence>
<gene>
    <name evidence="3" type="ORF">Vbra_21098</name>
</gene>
<dbReference type="InterPro" id="IPR058917">
    <property type="entry name" value="RESC6_dom"/>
</dbReference>
<dbReference type="AlphaFoldDB" id="A0A0G4EXW7"/>
<feature type="domain" description="RNA-editing substrate-binding complex 6 protein" evidence="2">
    <location>
        <begin position="76"/>
        <end position="257"/>
    </location>
</feature>
<dbReference type="Proteomes" id="UP000041254">
    <property type="component" value="Unassembled WGS sequence"/>
</dbReference>
<dbReference type="VEuPathDB" id="CryptoDB:Vbra_21098"/>
<feature type="compositionally biased region" description="Basic residues" evidence="1">
    <location>
        <begin position="504"/>
        <end position="515"/>
    </location>
</feature>
<proteinExistence type="predicted"/>